<proteinExistence type="predicted"/>
<dbReference type="AlphaFoldDB" id="A0A6M3XGI8"/>
<name>A0A6M3XGI8_9ZZZZ</name>
<dbReference type="EMBL" id="MT144667">
    <property type="protein sequence ID" value="QJH96918.1"/>
    <property type="molecule type" value="Genomic_DNA"/>
</dbReference>
<reference evidence="1" key="1">
    <citation type="submission" date="2020-03" db="EMBL/GenBank/DDBJ databases">
        <title>The deep terrestrial virosphere.</title>
        <authorList>
            <person name="Holmfeldt K."/>
            <person name="Nilsson E."/>
            <person name="Simone D."/>
            <person name="Lopez-Fernandez M."/>
            <person name="Wu X."/>
            <person name="de Brujin I."/>
            <person name="Lundin D."/>
            <person name="Andersson A."/>
            <person name="Bertilsson S."/>
            <person name="Dopson M."/>
        </authorList>
    </citation>
    <scope>NUCLEOTIDE SEQUENCE</scope>
    <source>
        <strain evidence="1">TM448B00871</strain>
    </source>
</reference>
<accession>A0A6M3XGI8</accession>
<gene>
    <name evidence="1" type="ORF">TM448B00871_0007</name>
</gene>
<protein>
    <submittedName>
        <fullName evidence="1">Uncharacterized protein</fullName>
    </submittedName>
</protein>
<sequence>MKQEYLNQLKNAFEQLAVKYELNKEMTDNEICIFHMASIIKKMLYEHRQLLGHLLSNLQDQKEISEKLLKLFKEDI</sequence>
<evidence type="ECO:0000313" key="1">
    <source>
        <dbReference type="EMBL" id="QJH96918.1"/>
    </source>
</evidence>
<organism evidence="1">
    <name type="scientific">viral metagenome</name>
    <dbReference type="NCBI Taxonomy" id="1070528"/>
    <lineage>
        <taxon>unclassified sequences</taxon>
        <taxon>metagenomes</taxon>
        <taxon>organismal metagenomes</taxon>
    </lineage>
</organism>